<feature type="transmembrane region" description="Helical" evidence="1">
    <location>
        <begin position="6"/>
        <end position="28"/>
    </location>
</feature>
<evidence type="ECO:0000256" key="1">
    <source>
        <dbReference type="SAM" id="Phobius"/>
    </source>
</evidence>
<reference evidence="2 3" key="1">
    <citation type="submission" date="2018-10" db="EMBL/GenBank/DDBJ databases">
        <authorList>
            <person name="Grouzdev D.S."/>
            <person name="Krutkina M.S."/>
            <person name="Tourova T.P."/>
            <person name="Nazina T.N."/>
        </authorList>
    </citation>
    <scope>NUCLEOTIDE SEQUENCE [LARGE SCALE GENOMIC DNA]</scope>
    <source>
        <strain evidence="2 3">435</strain>
    </source>
</reference>
<evidence type="ECO:0000313" key="3">
    <source>
        <dbReference type="Proteomes" id="UP000271256"/>
    </source>
</evidence>
<comment type="caution">
    <text evidence="2">The sequence shown here is derived from an EMBL/GenBank/DDBJ whole genome shotgun (WGS) entry which is preliminary data.</text>
</comment>
<dbReference type="EMBL" id="RBWE01000001">
    <property type="protein sequence ID" value="RKO66370.1"/>
    <property type="molecule type" value="Genomic_DNA"/>
</dbReference>
<name>A0A494X0A7_9FIRM</name>
<gene>
    <name evidence="2" type="ORF">D7024_05045</name>
</gene>
<organism evidence="2 3">
    <name type="scientific">Desulfofundulus salinus</name>
    <dbReference type="NCBI Taxonomy" id="2419843"/>
    <lineage>
        <taxon>Bacteria</taxon>
        <taxon>Bacillati</taxon>
        <taxon>Bacillota</taxon>
        <taxon>Clostridia</taxon>
        <taxon>Eubacteriales</taxon>
        <taxon>Peptococcaceae</taxon>
        <taxon>Desulfofundulus</taxon>
    </lineage>
</organism>
<protein>
    <recommendedName>
        <fullName evidence="4">Zinc metallopeptidase</fullName>
    </recommendedName>
</protein>
<sequence length="231" mass="25083">MGSLSVLVFGFSMIMIGVVSLLLMRSYFSKLFRRIKESHLAAEIKGPLDNFGVVAELVGNVRAVYSPVGGGRYISREKTVLLSYPPGSKGLWALLEAAHEAGHAAKPHPLTELLASTPLRLAISMVAPVAISFFVGWRVPHQAISLALLAVLLSFPLIALAAITQEEVGACLFSRRWMCSYLDGQGYETYQGAVAKMIHAEVAFEILDGFALLLFFEGAIVLFWGLGRTLI</sequence>
<proteinExistence type="predicted"/>
<feature type="transmembrane region" description="Helical" evidence="1">
    <location>
        <begin position="206"/>
        <end position="226"/>
    </location>
</feature>
<evidence type="ECO:0008006" key="4">
    <source>
        <dbReference type="Google" id="ProtNLM"/>
    </source>
</evidence>
<accession>A0A494X0A7</accession>
<feature type="transmembrane region" description="Helical" evidence="1">
    <location>
        <begin position="119"/>
        <end position="137"/>
    </location>
</feature>
<keyword evidence="3" id="KW-1185">Reference proteome</keyword>
<keyword evidence="1" id="KW-1133">Transmembrane helix</keyword>
<dbReference type="AlphaFoldDB" id="A0A494X0A7"/>
<keyword evidence="1" id="KW-0472">Membrane</keyword>
<feature type="transmembrane region" description="Helical" evidence="1">
    <location>
        <begin position="143"/>
        <end position="163"/>
    </location>
</feature>
<dbReference type="Proteomes" id="UP000271256">
    <property type="component" value="Unassembled WGS sequence"/>
</dbReference>
<keyword evidence="1" id="KW-0812">Transmembrane</keyword>
<evidence type="ECO:0000313" key="2">
    <source>
        <dbReference type="EMBL" id="RKO66370.1"/>
    </source>
</evidence>